<feature type="transmembrane region" description="Helical" evidence="2">
    <location>
        <begin position="82"/>
        <end position="102"/>
    </location>
</feature>
<dbReference type="SUPFAM" id="SSF48652">
    <property type="entry name" value="Tetraspanin"/>
    <property type="match status" value="1"/>
</dbReference>
<dbReference type="VEuPathDB" id="FungiDB:yc1106_08576"/>
<evidence type="ECO:0000313" key="3">
    <source>
        <dbReference type="EMBL" id="USP81302.1"/>
    </source>
</evidence>
<sequence>MAYTTKQIVTCFSVLYLVIATALAGYAASRANARSVPIPQSLAGFTAVLPFVSGVLLEAGYDLTRRQERRRRLGRGQNQRPPLVIIANTLILICSTVIITLSGTHVAPASALDCGLKEHWQNLFKHKDAGAIRQIQDAFNCCGLINSRDMAWPFPDRTHDSHACEATYRGRTSGCLAAWKAEEQKIAGLLMTVVGMVFIWQFAIIAIPTQRDSWLHRMIPDRVSRIIAGEGHGETDPRRAIDYVPSRYSDRIEEEAEEDAEARGTAIEAGNHRTDHVFPAHLGRDHQPSVENEWSRG</sequence>
<feature type="compositionally biased region" description="Basic and acidic residues" evidence="1">
    <location>
        <begin position="270"/>
        <end position="297"/>
    </location>
</feature>
<keyword evidence="2" id="KW-0472">Membrane</keyword>
<organism evidence="3 4">
    <name type="scientific">Curvularia clavata</name>
    <dbReference type="NCBI Taxonomy" id="95742"/>
    <lineage>
        <taxon>Eukaryota</taxon>
        <taxon>Fungi</taxon>
        <taxon>Dikarya</taxon>
        <taxon>Ascomycota</taxon>
        <taxon>Pezizomycotina</taxon>
        <taxon>Dothideomycetes</taxon>
        <taxon>Pleosporomycetidae</taxon>
        <taxon>Pleosporales</taxon>
        <taxon>Pleosporineae</taxon>
        <taxon>Pleosporaceae</taxon>
        <taxon>Curvularia</taxon>
    </lineage>
</organism>
<proteinExistence type="predicted"/>
<evidence type="ECO:0000313" key="4">
    <source>
        <dbReference type="Proteomes" id="UP001056012"/>
    </source>
</evidence>
<dbReference type="Proteomes" id="UP001056012">
    <property type="component" value="Chromosome 6"/>
</dbReference>
<dbReference type="AlphaFoldDB" id="A0A9Q8ZG08"/>
<feature type="transmembrane region" description="Helical" evidence="2">
    <location>
        <begin position="40"/>
        <end position="61"/>
    </location>
</feature>
<keyword evidence="2" id="KW-0812">Transmembrane</keyword>
<feature type="region of interest" description="Disordered" evidence="1">
    <location>
        <begin position="252"/>
        <end position="297"/>
    </location>
</feature>
<accession>A0A9Q8ZG08</accession>
<evidence type="ECO:0008006" key="5">
    <source>
        <dbReference type="Google" id="ProtNLM"/>
    </source>
</evidence>
<dbReference type="GO" id="GO:0016020">
    <property type="term" value="C:membrane"/>
    <property type="evidence" value="ECO:0007669"/>
    <property type="project" value="InterPro"/>
</dbReference>
<protein>
    <recommendedName>
        <fullName evidence="5">Tetraspanin Tsp3</fullName>
    </recommendedName>
</protein>
<dbReference type="EMBL" id="CP089279">
    <property type="protein sequence ID" value="USP81302.1"/>
    <property type="molecule type" value="Genomic_DNA"/>
</dbReference>
<evidence type="ECO:0000256" key="1">
    <source>
        <dbReference type="SAM" id="MobiDB-lite"/>
    </source>
</evidence>
<evidence type="ECO:0000256" key="2">
    <source>
        <dbReference type="SAM" id="Phobius"/>
    </source>
</evidence>
<gene>
    <name evidence="3" type="ORF">yc1106_08576</name>
</gene>
<name>A0A9Q8ZG08_CURCL</name>
<dbReference type="OrthoDB" id="71600at2759"/>
<dbReference type="InterPro" id="IPR008952">
    <property type="entry name" value="Tetraspanin_EC2_sf"/>
</dbReference>
<keyword evidence="4" id="KW-1185">Reference proteome</keyword>
<reference evidence="3" key="1">
    <citation type="submission" date="2021-12" db="EMBL/GenBank/DDBJ databases">
        <title>Curvularia clavata genome.</title>
        <authorList>
            <person name="Cao Y."/>
        </authorList>
    </citation>
    <scope>NUCLEOTIDE SEQUENCE</scope>
    <source>
        <strain evidence="3">Yc1106</strain>
    </source>
</reference>
<keyword evidence="2" id="KW-1133">Transmembrane helix</keyword>
<feature type="transmembrane region" description="Helical" evidence="2">
    <location>
        <begin position="186"/>
        <end position="207"/>
    </location>
</feature>